<evidence type="ECO:0000313" key="3">
    <source>
        <dbReference type="EMBL" id="CAG8463357.1"/>
    </source>
</evidence>
<evidence type="ECO:0000256" key="2">
    <source>
        <dbReference type="SAM" id="MobiDB-lite"/>
    </source>
</evidence>
<protein>
    <submittedName>
        <fullName evidence="3">11684_t:CDS:1</fullName>
    </submittedName>
</protein>
<dbReference type="OrthoDB" id="1711136at2759"/>
<reference evidence="3" key="1">
    <citation type="submission" date="2021-06" db="EMBL/GenBank/DDBJ databases">
        <authorList>
            <person name="Kallberg Y."/>
            <person name="Tangrot J."/>
            <person name="Rosling A."/>
        </authorList>
    </citation>
    <scope>NUCLEOTIDE SEQUENCE</scope>
    <source>
        <strain evidence="3">MT106</strain>
    </source>
</reference>
<name>A0A9N8VW43_9GLOM</name>
<sequence>MQQRQLHSENHKKEQSVPCCFCNLVASVAYSDRGVIYECHYRHVNPWQQALNPPFENDCLSRRQTDIRICAFHVHAKPWFEMLSKADRPNQHKELSKCAYFNLTFCVLFNINNTFAKRYLFAPKCNCGNPVVLDTSKSTGKLIFLCRNYCDISAWPRCSWSHLAENVRFDNTNFNIHPLITTNTTKLLENVSGNNFVNNRNHNSSSSDQNEFVSTSVTNYSPQNQRLPNHNSPKSNSIIVDQTKQSTNTSTTNNHLADSSSMNNTFIIDQEQNTLSKLARGKSHTYERNAHYPPESPTIQNFYSDQISSPSSRLNNNNEASCLNDTRQSQYEGNFEEKFEELSQYLNYEEKIRQEDEHRKLRKRYNKIRIENQELYSKQSTLSSELEDVRHSKHLHKVKNFELSEKVKALQNAVEEKKFFEFLRREAYKHGLNNCAKLYGIKADIRKAYRRIVGSFNRHPSSIGDKTIKENFQGSQQSVNDRSYCYELIFEETLFRPGHPHSYNREHIIEDQTKLGKSVKASFESFFAFNSNDRLKYMNTYVPVNAEHQYSFTG</sequence>
<feature type="region of interest" description="Disordered" evidence="2">
    <location>
        <begin position="244"/>
        <end position="264"/>
    </location>
</feature>
<feature type="compositionally biased region" description="Polar residues" evidence="2">
    <location>
        <begin position="255"/>
        <end position="264"/>
    </location>
</feature>
<accession>A0A9N8VW43</accession>
<keyword evidence="1" id="KW-0175">Coiled coil</keyword>
<feature type="coiled-coil region" evidence="1">
    <location>
        <begin position="351"/>
        <end position="378"/>
    </location>
</feature>
<dbReference type="EMBL" id="CAJVPL010000195">
    <property type="protein sequence ID" value="CAG8463357.1"/>
    <property type="molecule type" value="Genomic_DNA"/>
</dbReference>
<dbReference type="AlphaFoldDB" id="A0A9N8VW43"/>
<gene>
    <name evidence="3" type="ORF">AGERDE_LOCUS2369</name>
</gene>
<comment type="caution">
    <text evidence="3">The sequence shown here is derived from an EMBL/GenBank/DDBJ whole genome shotgun (WGS) entry which is preliminary data.</text>
</comment>
<proteinExistence type="predicted"/>
<evidence type="ECO:0000313" key="4">
    <source>
        <dbReference type="Proteomes" id="UP000789831"/>
    </source>
</evidence>
<organism evidence="3 4">
    <name type="scientific">Ambispora gerdemannii</name>
    <dbReference type="NCBI Taxonomy" id="144530"/>
    <lineage>
        <taxon>Eukaryota</taxon>
        <taxon>Fungi</taxon>
        <taxon>Fungi incertae sedis</taxon>
        <taxon>Mucoromycota</taxon>
        <taxon>Glomeromycotina</taxon>
        <taxon>Glomeromycetes</taxon>
        <taxon>Archaeosporales</taxon>
        <taxon>Ambisporaceae</taxon>
        <taxon>Ambispora</taxon>
    </lineage>
</organism>
<keyword evidence="4" id="KW-1185">Reference proteome</keyword>
<dbReference type="Proteomes" id="UP000789831">
    <property type="component" value="Unassembled WGS sequence"/>
</dbReference>
<evidence type="ECO:0000256" key="1">
    <source>
        <dbReference type="SAM" id="Coils"/>
    </source>
</evidence>